<sequence>MKAMMIMICFLLVPFIAQSKFGNLTDTNTILPLQKLEADSTVNKLLAEEIGFSITEIEASKYFQNAFYQYVEELEIRHPDEITAAWVEPIPNIKGHIRFRSKAPNIVIVELNERDLLGNKNIIVYEGGGHSRKINESRQALVVKMLEKNGYRNLETYFDVKTNKIIINLYTTDTAKYTNSGLVKKRLIEQIKENTTPPDNEIANLISSKDIKINIVRSDGPIMELQSIVRGGGIFNSAVPQCSGSFTLYNQGILTAGHCTSVYSYTNLSGGTVSVTPAVSVSDLSGDFGYFKHQDSGLAEYFTPSLSKVHFRASKSSMQGKSICLFAAYTNQASCNHTIEIIGVTVFAEHLGWNIGNLVKVTGRNSGKGDSGSPWHTGSTAYGIHTGVNTYSEHSYFSPVVDAEGFLGVRIKTVEIGR</sequence>
<dbReference type="InterPro" id="IPR001254">
    <property type="entry name" value="Trypsin_dom"/>
</dbReference>
<accession>A0AAF0C4S2</accession>
<dbReference type="Pfam" id="PF00089">
    <property type="entry name" value="Trypsin"/>
    <property type="match status" value="1"/>
</dbReference>
<evidence type="ECO:0000313" key="4">
    <source>
        <dbReference type="Proteomes" id="UP000032568"/>
    </source>
</evidence>
<proteinExistence type="predicted"/>
<keyword evidence="1" id="KW-0732">Signal</keyword>
<dbReference type="SUPFAM" id="SSF50494">
    <property type="entry name" value="Trypsin-like serine proteases"/>
    <property type="match status" value="1"/>
</dbReference>
<dbReference type="PROSITE" id="PS00134">
    <property type="entry name" value="TRYPSIN_HIS"/>
    <property type="match status" value="1"/>
</dbReference>
<dbReference type="InterPro" id="IPR018114">
    <property type="entry name" value="TRYPSIN_HIS"/>
</dbReference>
<feature type="domain" description="Peptidase S1" evidence="2">
    <location>
        <begin position="241"/>
        <end position="393"/>
    </location>
</feature>
<dbReference type="EMBL" id="CP059735">
    <property type="protein sequence ID" value="WDE00135.1"/>
    <property type="molecule type" value="Genomic_DNA"/>
</dbReference>
<name>A0AAF0C4S2_9GAMM</name>
<feature type="chain" id="PRO_5042075384" description="Peptidase S1 domain-containing protein" evidence="1">
    <location>
        <begin position="20"/>
        <end position="418"/>
    </location>
</feature>
<dbReference type="GO" id="GO:0006508">
    <property type="term" value="P:proteolysis"/>
    <property type="evidence" value="ECO:0007669"/>
    <property type="project" value="InterPro"/>
</dbReference>
<evidence type="ECO:0000313" key="3">
    <source>
        <dbReference type="EMBL" id="WDE00135.1"/>
    </source>
</evidence>
<reference evidence="3 4" key="1">
    <citation type="journal article" date="2015" name="Genome Announc.">
        <title>Draft Genome Sequences of Marine Isolates of Thalassomonas viridans and Thalassomonas actiniarum.</title>
        <authorList>
            <person name="Olonade I."/>
            <person name="van Zyl L.J."/>
            <person name="Trindade M."/>
        </authorList>
    </citation>
    <scope>NUCLEOTIDE SEQUENCE [LARGE SCALE GENOMIC DNA]</scope>
    <source>
        <strain evidence="3 4">A5K-106</strain>
    </source>
</reference>
<protein>
    <recommendedName>
        <fullName evidence="2">Peptidase S1 domain-containing protein</fullName>
    </recommendedName>
</protein>
<dbReference type="PROSITE" id="PS00135">
    <property type="entry name" value="TRYPSIN_SER"/>
    <property type="match status" value="1"/>
</dbReference>
<dbReference type="Proteomes" id="UP000032568">
    <property type="component" value="Chromosome"/>
</dbReference>
<organism evidence="3 4">
    <name type="scientific">Thalassomonas actiniarum</name>
    <dbReference type="NCBI Taxonomy" id="485447"/>
    <lineage>
        <taxon>Bacteria</taxon>
        <taxon>Pseudomonadati</taxon>
        <taxon>Pseudomonadota</taxon>
        <taxon>Gammaproteobacteria</taxon>
        <taxon>Alteromonadales</taxon>
        <taxon>Colwelliaceae</taxon>
        <taxon>Thalassomonas</taxon>
    </lineage>
</organism>
<evidence type="ECO:0000256" key="1">
    <source>
        <dbReference type="SAM" id="SignalP"/>
    </source>
</evidence>
<keyword evidence="4" id="KW-1185">Reference proteome</keyword>
<gene>
    <name evidence="3" type="ORF">SG35_005635</name>
</gene>
<reference evidence="3 4" key="2">
    <citation type="journal article" date="2022" name="Mar. Drugs">
        <title>Bioassay-Guided Fractionation Leads to the Detection of Cholic Acid Generated by the Rare Thalassomonas sp.</title>
        <authorList>
            <person name="Pheiffer F."/>
            <person name="Schneider Y.K."/>
            <person name="Hansen E.H."/>
            <person name="Andersen J.H."/>
            <person name="Isaksson J."/>
            <person name="Busche T."/>
            <person name="R C."/>
            <person name="Kalinowski J."/>
            <person name="Zyl L.V."/>
            <person name="Trindade M."/>
        </authorList>
    </citation>
    <scope>NUCLEOTIDE SEQUENCE [LARGE SCALE GENOMIC DNA]</scope>
    <source>
        <strain evidence="3 4">A5K-106</strain>
    </source>
</reference>
<feature type="signal peptide" evidence="1">
    <location>
        <begin position="1"/>
        <end position="19"/>
    </location>
</feature>
<dbReference type="RefSeq" id="WP_044833169.1">
    <property type="nucleotide sequence ID" value="NZ_CP059735.1"/>
</dbReference>
<dbReference type="GO" id="GO:0004252">
    <property type="term" value="F:serine-type endopeptidase activity"/>
    <property type="evidence" value="ECO:0007669"/>
    <property type="project" value="InterPro"/>
</dbReference>
<dbReference type="InterPro" id="IPR009003">
    <property type="entry name" value="Peptidase_S1_PA"/>
</dbReference>
<evidence type="ECO:0000259" key="2">
    <source>
        <dbReference type="Pfam" id="PF00089"/>
    </source>
</evidence>
<dbReference type="AlphaFoldDB" id="A0AAF0C4S2"/>
<dbReference type="InterPro" id="IPR043504">
    <property type="entry name" value="Peptidase_S1_PA_chymotrypsin"/>
</dbReference>
<dbReference type="Gene3D" id="2.40.10.10">
    <property type="entry name" value="Trypsin-like serine proteases"/>
    <property type="match status" value="2"/>
</dbReference>
<dbReference type="InterPro" id="IPR033116">
    <property type="entry name" value="TRYPSIN_SER"/>
</dbReference>
<dbReference type="KEGG" id="tact:SG35_005635"/>